<keyword evidence="1" id="KW-0472">Membrane</keyword>
<feature type="transmembrane region" description="Helical" evidence="1">
    <location>
        <begin position="67"/>
        <end position="88"/>
    </location>
</feature>
<accession>X1VC65</accession>
<name>X1VC65_9ZZZZ</name>
<evidence type="ECO:0000313" key="2">
    <source>
        <dbReference type="EMBL" id="GAJ14782.1"/>
    </source>
</evidence>
<gene>
    <name evidence="2" type="ORF">S12H4_42520</name>
</gene>
<sequence>MSTLAEFIPVDLPTSGSITIGFPLDFVVILIYGPATAMFVAIFGALIGELMQRKITWYKILFNASQYALSAGIAGMVYQGLGGVVGAIDLTSYI</sequence>
<evidence type="ECO:0000256" key="1">
    <source>
        <dbReference type="SAM" id="Phobius"/>
    </source>
</evidence>
<organism evidence="2">
    <name type="scientific">marine sediment metagenome</name>
    <dbReference type="NCBI Taxonomy" id="412755"/>
    <lineage>
        <taxon>unclassified sequences</taxon>
        <taxon>metagenomes</taxon>
        <taxon>ecological metagenomes</taxon>
    </lineage>
</organism>
<keyword evidence="1" id="KW-0812">Transmembrane</keyword>
<dbReference type="AlphaFoldDB" id="X1VC65"/>
<feature type="non-terminal residue" evidence="2">
    <location>
        <position position="94"/>
    </location>
</feature>
<reference evidence="2" key="1">
    <citation type="journal article" date="2014" name="Front. Microbiol.">
        <title>High frequency of phylogenetically diverse reductive dehalogenase-homologous genes in deep subseafloor sedimentary metagenomes.</title>
        <authorList>
            <person name="Kawai M."/>
            <person name="Futagami T."/>
            <person name="Toyoda A."/>
            <person name="Takaki Y."/>
            <person name="Nishi S."/>
            <person name="Hori S."/>
            <person name="Arai W."/>
            <person name="Tsubouchi T."/>
            <person name="Morono Y."/>
            <person name="Uchiyama I."/>
            <person name="Ito T."/>
            <person name="Fujiyama A."/>
            <person name="Inagaki F."/>
            <person name="Takami H."/>
        </authorList>
    </citation>
    <scope>NUCLEOTIDE SEQUENCE</scope>
    <source>
        <strain evidence="2">Expedition CK06-06</strain>
    </source>
</reference>
<dbReference type="EMBL" id="BARW01026029">
    <property type="protein sequence ID" value="GAJ14782.1"/>
    <property type="molecule type" value="Genomic_DNA"/>
</dbReference>
<protein>
    <submittedName>
        <fullName evidence="2">Uncharacterized protein</fullName>
    </submittedName>
</protein>
<feature type="transmembrane region" description="Helical" evidence="1">
    <location>
        <begin position="20"/>
        <end position="46"/>
    </location>
</feature>
<comment type="caution">
    <text evidence="2">The sequence shown here is derived from an EMBL/GenBank/DDBJ whole genome shotgun (WGS) entry which is preliminary data.</text>
</comment>
<keyword evidence="1" id="KW-1133">Transmembrane helix</keyword>
<proteinExistence type="predicted"/>